<dbReference type="Gene3D" id="3.40.30.10">
    <property type="entry name" value="Glutaredoxin"/>
    <property type="match status" value="1"/>
</dbReference>
<sequence length="217" mass="23388">MHHPVISNNIAPRTFRSGTKAAAAAATLITRPHHRAAASWRTFQSTTPARQPKNQVYNPRRTSTNSIRSPDSLNTYLSLSSSSRTPLLTLWTASWCPTCRTVLPLIRSLVESGAGQSEGGVAFAPVEFDSPDIMSSSSYSENLAMTYMITSIPTLLSFDAGEAQTATKVTDARKLADRQFLMEWIQNEATRHGRRGGGGGDGGPGSSVFGGLFGRKK</sequence>
<feature type="region of interest" description="Disordered" evidence="1">
    <location>
        <begin position="191"/>
        <end position="217"/>
    </location>
</feature>
<dbReference type="SUPFAM" id="SSF52833">
    <property type="entry name" value="Thioredoxin-like"/>
    <property type="match status" value="1"/>
</dbReference>
<feature type="region of interest" description="Disordered" evidence="1">
    <location>
        <begin position="40"/>
        <end position="69"/>
    </location>
</feature>
<dbReference type="EMBL" id="SBHS01000004">
    <property type="protein sequence ID" value="TWU77036.1"/>
    <property type="molecule type" value="Genomic_DNA"/>
</dbReference>
<protein>
    <recommendedName>
        <fullName evidence="2">Thioredoxin domain-containing protein</fullName>
    </recommendedName>
</protein>
<dbReference type="InterPro" id="IPR036249">
    <property type="entry name" value="Thioredoxin-like_sf"/>
</dbReference>
<dbReference type="CDD" id="cd02947">
    <property type="entry name" value="TRX_family"/>
    <property type="match status" value="1"/>
</dbReference>
<dbReference type="Pfam" id="PF00085">
    <property type="entry name" value="Thioredoxin"/>
    <property type="match status" value="1"/>
</dbReference>
<name>A0A5C6GLG6_METRR</name>
<feature type="domain" description="Thioredoxin" evidence="2">
    <location>
        <begin position="36"/>
        <end position="190"/>
    </location>
</feature>
<proteinExistence type="predicted"/>
<evidence type="ECO:0000259" key="2">
    <source>
        <dbReference type="PROSITE" id="PS51352"/>
    </source>
</evidence>
<reference evidence="4" key="1">
    <citation type="submission" date="2018-12" db="EMBL/GenBank/DDBJ databases">
        <title>The complete genome of Metarhizium rileyi, a key fungal pathogen of Lepidoptera.</title>
        <authorList>
            <person name="Binneck E."/>
            <person name="Lastra C.C.L."/>
            <person name="Sosa-Gomez D.R."/>
        </authorList>
    </citation>
    <scope>NUCLEOTIDE SEQUENCE [LARGE SCALE GENOMIC DNA]</scope>
    <source>
        <strain evidence="4">Cep018-CH2</strain>
    </source>
</reference>
<evidence type="ECO:0000313" key="4">
    <source>
        <dbReference type="Proteomes" id="UP000317257"/>
    </source>
</evidence>
<organism evidence="3 4">
    <name type="scientific">Metarhizium rileyi (strain RCEF 4871)</name>
    <name type="common">Nomuraea rileyi</name>
    <dbReference type="NCBI Taxonomy" id="1649241"/>
    <lineage>
        <taxon>Eukaryota</taxon>
        <taxon>Fungi</taxon>
        <taxon>Dikarya</taxon>
        <taxon>Ascomycota</taxon>
        <taxon>Pezizomycotina</taxon>
        <taxon>Sordariomycetes</taxon>
        <taxon>Hypocreomycetidae</taxon>
        <taxon>Hypocreales</taxon>
        <taxon>Clavicipitaceae</taxon>
        <taxon>Metarhizium</taxon>
    </lineage>
</organism>
<comment type="caution">
    <text evidence="3">The sequence shown here is derived from an EMBL/GenBank/DDBJ whole genome shotgun (WGS) entry which is preliminary data.</text>
</comment>
<evidence type="ECO:0000313" key="3">
    <source>
        <dbReference type="EMBL" id="TWU77036.1"/>
    </source>
</evidence>
<feature type="compositionally biased region" description="Gly residues" evidence="1">
    <location>
        <begin position="196"/>
        <end position="205"/>
    </location>
</feature>
<dbReference type="InterPro" id="IPR013766">
    <property type="entry name" value="Thioredoxin_domain"/>
</dbReference>
<evidence type="ECO:0000256" key="1">
    <source>
        <dbReference type="SAM" id="MobiDB-lite"/>
    </source>
</evidence>
<dbReference type="PROSITE" id="PS51352">
    <property type="entry name" value="THIOREDOXIN_2"/>
    <property type="match status" value="1"/>
</dbReference>
<dbReference type="AlphaFoldDB" id="A0A5C6GLG6"/>
<dbReference type="Proteomes" id="UP000317257">
    <property type="component" value="Unassembled WGS sequence"/>
</dbReference>
<gene>
    <name evidence="3" type="ORF">ED733_007762</name>
</gene>
<feature type="compositionally biased region" description="Polar residues" evidence="1">
    <location>
        <begin position="41"/>
        <end position="69"/>
    </location>
</feature>
<accession>A0A5C6GLG6</accession>